<sequence length="58" mass="6711">MNLTLSDMLRVASGLPKVKKDVRLTVFDKEIISMAVTKYDDDGWYVDMRTEETNDKNL</sequence>
<name>A0A8S5PRH1_9CAUD</name>
<dbReference type="EMBL" id="BK015488">
    <property type="protein sequence ID" value="DAE09474.1"/>
    <property type="molecule type" value="Genomic_DNA"/>
</dbReference>
<accession>A0A8S5PRH1</accession>
<proteinExistence type="predicted"/>
<protein>
    <submittedName>
        <fullName evidence="1">Uncharacterized protein</fullName>
    </submittedName>
</protein>
<reference evidence="1" key="1">
    <citation type="journal article" date="2021" name="Proc. Natl. Acad. Sci. U.S.A.">
        <title>A Catalog of Tens of Thousands of Viruses from Human Metagenomes Reveals Hidden Associations with Chronic Diseases.</title>
        <authorList>
            <person name="Tisza M.J."/>
            <person name="Buck C.B."/>
        </authorList>
    </citation>
    <scope>NUCLEOTIDE SEQUENCE</scope>
    <source>
        <strain evidence="1">Ct96x5</strain>
    </source>
</reference>
<organism evidence="1">
    <name type="scientific">Siphoviridae sp. ct96x5</name>
    <dbReference type="NCBI Taxonomy" id="2825367"/>
    <lineage>
        <taxon>Viruses</taxon>
        <taxon>Duplodnaviria</taxon>
        <taxon>Heunggongvirae</taxon>
        <taxon>Uroviricota</taxon>
        <taxon>Caudoviricetes</taxon>
    </lineage>
</organism>
<evidence type="ECO:0000313" key="1">
    <source>
        <dbReference type="EMBL" id="DAE09474.1"/>
    </source>
</evidence>